<dbReference type="Proteomes" id="UP000253729">
    <property type="component" value="Unassembled WGS sequence"/>
</dbReference>
<keyword evidence="2" id="KW-1185">Reference proteome</keyword>
<dbReference type="RefSeq" id="XP_026619475.1">
    <property type="nucleotide sequence ID" value="XM_026768484.1"/>
</dbReference>
<proteinExistence type="predicted"/>
<dbReference type="EMBL" id="KZ852146">
    <property type="protein sequence ID" value="RDH26453.1"/>
    <property type="molecule type" value="Genomic_DNA"/>
</dbReference>
<evidence type="ECO:0000313" key="1">
    <source>
        <dbReference type="EMBL" id="RDH26453.1"/>
    </source>
</evidence>
<evidence type="ECO:0000313" key="2">
    <source>
        <dbReference type="Proteomes" id="UP000253729"/>
    </source>
</evidence>
<gene>
    <name evidence="1" type="ORF">BDQ94DRAFT_155535</name>
</gene>
<dbReference type="GeneID" id="38136840"/>
<dbReference type="AlphaFoldDB" id="A0A3F3PI54"/>
<name>A0A3F3PI54_9EURO</name>
<accession>A0A3F3PI54</accession>
<organism evidence="1 2">
    <name type="scientific">Aspergillus welwitschiae</name>
    <dbReference type="NCBI Taxonomy" id="1341132"/>
    <lineage>
        <taxon>Eukaryota</taxon>
        <taxon>Fungi</taxon>
        <taxon>Dikarya</taxon>
        <taxon>Ascomycota</taxon>
        <taxon>Pezizomycotina</taxon>
        <taxon>Eurotiomycetes</taxon>
        <taxon>Eurotiomycetidae</taxon>
        <taxon>Eurotiales</taxon>
        <taxon>Aspergillaceae</taxon>
        <taxon>Aspergillus</taxon>
        <taxon>Aspergillus subgen. Circumdati</taxon>
    </lineage>
</organism>
<sequence>MRGWSPCFLEVVGSIPIAGTTFTTTMEFVPTIVPNPSPYGKVERKRNNHRPRRGSKFVRKAIVYSKDMYLER</sequence>
<protein>
    <submittedName>
        <fullName evidence="1">Uncharacterized protein</fullName>
    </submittedName>
</protein>
<reference evidence="1 2" key="1">
    <citation type="submission" date="2018-07" db="EMBL/GenBank/DDBJ databases">
        <title>The genomes of Aspergillus section Nigri reveals drivers in fungal speciation.</title>
        <authorList>
            <consortium name="DOE Joint Genome Institute"/>
            <person name="Vesth T.C."/>
            <person name="Nybo J."/>
            <person name="Theobald S."/>
            <person name="Brandl J."/>
            <person name="Frisvad J.C."/>
            <person name="Nielsen K.F."/>
            <person name="Lyhne E.K."/>
            <person name="Kogle M.E."/>
            <person name="Kuo A."/>
            <person name="Riley R."/>
            <person name="Clum A."/>
            <person name="Nolan M."/>
            <person name="Lipzen A."/>
            <person name="Salamov A."/>
            <person name="Henrissat B."/>
            <person name="Wiebenga A."/>
            <person name="De vries R.P."/>
            <person name="Grigoriev I.V."/>
            <person name="Mortensen U.H."/>
            <person name="Andersen M.R."/>
            <person name="Baker S.E."/>
        </authorList>
    </citation>
    <scope>NUCLEOTIDE SEQUENCE [LARGE SCALE GENOMIC DNA]</scope>
    <source>
        <strain evidence="1 2">CBS 139.54b</strain>
    </source>
</reference>